<dbReference type="AlphaFoldDB" id="A0A437MM47"/>
<name>A0A437MM47_9PROT</name>
<dbReference type="OrthoDB" id="7283757at2"/>
<proteinExistence type="predicted"/>
<reference evidence="1 2" key="1">
    <citation type="submission" date="2019-01" db="EMBL/GenBank/DDBJ databases">
        <authorList>
            <person name="Chen W.-M."/>
        </authorList>
    </citation>
    <scope>NUCLEOTIDE SEQUENCE [LARGE SCALE GENOMIC DNA]</scope>
    <source>
        <strain evidence="1 2">CCP-6</strain>
    </source>
</reference>
<evidence type="ECO:0000313" key="1">
    <source>
        <dbReference type="EMBL" id="RVT98734.1"/>
    </source>
</evidence>
<evidence type="ECO:0000313" key="2">
    <source>
        <dbReference type="Proteomes" id="UP000282957"/>
    </source>
</evidence>
<comment type="caution">
    <text evidence="1">The sequence shown here is derived from an EMBL/GenBank/DDBJ whole genome shotgun (WGS) entry which is preliminary data.</text>
</comment>
<protein>
    <submittedName>
        <fullName evidence="1">Uncharacterized protein</fullName>
    </submittedName>
</protein>
<organism evidence="1 2">
    <name type="scientific">Rhodovarius crocodyli</name>
    <dbReference type="NCBI Taxonomy" id="1979269"/>
    <lineage>
        <taxon>Bacteria</taxon>
        <taxon>Pseudomonadati</taxon>
        <taxon>Pseudomonadota</taxon>
        <taxon>Alphaproteobacteria</taxon>
        <taxon>Acetobacterales</taxon>
        <taxon>Roseomonadaceae</taxon>
        <taxon>Rhodovarius</taxon>
    </lineage>
</organism>
<accession>A0A437MM47</accession>
<dbReference type="EMBL" id="SACL01000001">
    <property type="protein sequence ID" value="RVT98734.1"/>
    <property type="molecule type" value="Genomic_DNA"/>
</dbReference>
<gene>
    <name evidence="1" type="ORF">EOD42_01075</name>
</gene>
<dbReference type="RefSeq" id="WP_127785205.1">
    <property type="nucleotide sequence ID" value="NZ_SACL01000001.1"/>
</dbReference>
<sequence length="67" mass="7461">MSDTAEADFQALLRIAGISFSEERYPIMLDAYRSWLKLVEVLDEPLPMAVEPAAAPRLEPPLKAMGK</sequence>
<dbReference type="Proteomes" id="UP000282957">
    <property type="component" value="Unassembled WGS sequence"/>
</dbReference>
<keyword evidence="2" id="KW-1185">Reference proteome</keyword>